<feature type="transmembrane region" description="Helical" evidence="1">
    <location>
        <begin position="75"/>
        <end position="94"/>
    </location>
</feature>
<feature type="transmembrane region" description="Helical" evidence="1">
    <location>
        <begin position="47"/>
        <end position="68"/>
    </location>
</feature>
<gene>
    <name evidence="2" type="ORF">D5086_0000228260</name>
</gene>
<keyword evidence="1" id="KW-0812">Transmembrane</keyword>
<comment type="caution">
    <text evidence="2">The sequence shown here is derived from an EMBL/GenBank/DDBJ whole genome shotgun (WGS) entry which is preliminary data.</text>
</comment>
<reference evidence="2" key="1">
    <citation type="submission" date="2018-10" db="EMBL/GenBank/DDBJ databases">
        <title>Population genomic analysis revealed the cold adaptation of white poplar.</title>
        <authorList>
            <person name="Liu Y.-J."/>
        </authorList>
    </citation>
    <scope>NUCLEOTIDE SEQUENCE [LARGE SCALE GENOMIC DNA]</scope>
    <source>
        <strain evidence="2">PAL-ZL1</strain>
    </source>
</reference>
<feature type="transmembrane region" description="Helical" evidence="1">
    <location>
        <begin position="127"/>
        <end position="149"/>
    </location>
</feature>
<keyword evidence="1" id="KW-0472">Membrane</keyword>
<dbReference type="AlphaFoldDB" id="A0A4U5P5H9"/>
<accession>A0A4U5P5H9</accession>
<evidence type="ECO:0000256" key="1">
    <source>
        <dbReference type="SAM" id="Phobius"/>
    </source>
</evidence>
<dbReference type="EMBL" id="RCHU01000821">
    <property type="protein sequence ID" value="TKR90951.1"/>
    <property type="molecule type" value="Genomic_DNA"/>
</dbReference>
<sequence length="160" mass="17825">MDLFSDWPDGVSGSLTVHLQNLHITIASVDFSADIDDVSFFEGLSAWMFHLLGFCLSGLLSLSTDLLLMKCVLGLWVVMLAFLLAYVLQYWSFFGNVWSPTTKNFFACLGKALSPNVWPPLCWHGDLVYQICALLAMYVILSQGCLYLLPSYCFAGALFV</sequence>
<keyword evidence="1" id="KW-1133">Transmembrane helix</keyword>
<protein>
    <submittedName>
        <fullName evidence="2">Uncharacterized protein</fullName>
    </submittedName>
</protein>
<organism evidence="2">
    <name type="scientific">Populus alba</name>
    <name type="common">White poplar</name>
    <dbReference type="NCBI Taxonomy" id="43335"/>
    <lineage>
        <taxon>Eukaryota</taxon>
        <taxon>Viridiplantae</taxon>
        <taxon>Streptophyta</taxon>
        <taxon>Embryophyta</taxon>
        <taxon>Tracheophyta</taxon>
        <taxon>Spermatophyta</taxon>
        <taxon>Magnoliopsida</taxon>
        <taxon>eudicotyledons</taxon>
        <taxon>Gunneridae</taxon>
        <taxon>Pentapetalae</taxon>
        <taxon>rosids</taxon>
        <taxon>fabids</taxon>
        <taxon>Malpighiales</taxon>
        <taxon>Salicaceae</taxon>
        <taxon>Saliceae</taxon>
        <taxon>Populus</taxon>
    </lineage>
</organism>
<name>A0A4U5P5H9_POPAL</name>
<evidence type="ECO:0000313" key="2">
    <source>
        <dbReference type="EMBL" id="TKR90951.1"/>
    </source>
</evidence>
<proteinExistence type="predicted"/>